<evidence type="ECO:0000313" key="2">
    <source>
        <dbReference type="Proteomes" id="UP001160148"/>
    </source>
</evidence>
<dbReference type="Proteomes" id="UP001160148">
    <property type="component" value="Unassembled WGS sequence"/>
</dbReference>
<evidence type="ECO:0000313" key="1">
    <source>
        <dbReference type="EMBL" id="CAI6356443.1"/>
    </source>
</evidence>
<name>A0AAV0WL30_9HEMI</name>
<gene>
    <name evidence="1" type="ORF">MEUPH1_LOCUS12174</name>
</gene>
<reference evidence="1 2" key="1">
    <citation type="submission" date="2023-01" db="EMBL/GenBank/DDBJ databases">
        <authorList>
            <person name="Whitehead M."/>
        </authorList>
    </citation>
    <scope>NUCLEOTIDE SEQUENCE [LARGE SCALE GENOMIC DNA]</scope>
</reference>
<dbReference type="EMBL" id="CARXXK010000002">
    <property type="protein sequence ID" value="CAI6356443.1"/>
    <property type="molecule type" value="Genomic_DNA"/>
</dbReference>
<accession>A0AAV0WL30</accession>
<sequence length="86" mass="9731">MYCTCNMYTVEQENVLKCGVDEKTETIELVGTGLLTIEEQFKGHASQNILQPVTSIQNSKLIDIIPETKIITEEQNLEQDATFIRP</sequence>
<comment type="caution">
    <text evidence="1">The sequence shown here is derived from an EMBL/GenBank/DDBJ whole genome shotgun (WGS) entry which is preliminary data.</text>
</comment>
<keyword evidence="2" id="KW-1185">Reference proteome</keyword>
<protein>
    <submittedName>
        <fullName evidence="1">Uncharacterized protein</fullName>
    </submittedName>
</protein>
<dbReference type="AlphaFoldDB" id="A0AAV0WL30"/>
<organism evidence="1 2">
    <name type="scientific">Macrosiphum euphorbiae</name>
    <name type="common">potato aphid</name>
    <dbReference type="NCBI Taxonomy" id="13131"/>
    <lineage>
        <taxon>Eukaryota</taxon>
        <taxon>Metazoa</taxon>
        <taxon>Ecdysozoa</taxon>
        <taxon>Arthropoda</taxon>
        <taxon>Hexapoda</taxon>
        <taxon>Insecta</taxon>
        <taxon>Pterygota</taxon>
        <taxon>Neoptera</taxon>
        <taxon>Paraneoptera</taxon>
        <taxon>Hemiptera</taxon>
        <taxon>Sternorrhyncha</taxon>
        <taxon>Aphidomorpha</taxon>
        <taxon>Aphidoidea</taxon>
        <taxon>Aphididae</taxon>
        <taxon>Macrosiphini</taxon>
        <taxon>Macrosiphum</taxon>
    </lineage>
</organism>
<proteinExistence type="predicted"/>